<comment type="subcellular location">
    <subcellularLocation>
        <location evidence="3">Secreted</location>
    </subcellularLocation>
</comment>
<proteinExistence type="inferred from homology"/>
<evidence type="ECO:0000313" key="16">
    <source>
        <dbReference type="Proteomes" id="UP000566819"/>
    </source>
</evidence>
<comment type="function">
    <text evidence="2">Hydrolyzes a variety of simple alpha-D-galactoside as well as more complex molecules such as oligosaccharides and polysaccharides.</text>
</comment>
<dbReference type="EC" id="3.2.1.22" evidence="5 12"/>
<dbReference type="AlphaFoldDB" id="A0A8H4RHZ0"/>
<dbReference type="PROSITE" id="PS00512">
    <property type="entry name" value="ALPHA_GALACTOSIDASE"/>
    <property type="match status" value="1"/>
</dbReference>
<evidence type="ECO:0000256" key="13">
    <source>
        <dbReference type="SAM" id="SignalP"/>
    </source>
</evidence>
<dbReference type="PANTHER" id="PTHR11452">
    <property type="entry name" value="ALPHA-GALACTOSIDASE/ALPHA-N-ACETYLGALACTOSAMINIDASE"/>
    <property type="match status" value="1"/>
</dbReference>
<accession>A0A8H4RHZ0</accession>
<evidence type="ECO:0000256" key="2">
    <source>
        <dbReference type="ARBA" id="ARBA00003969"/>
    </source>
</evidence>
<sequence length="507" mass="53889">MVSFKEVSFVAAVTAALFSIGVNAVDNGLAITPQMGWDNWNAFGCDVSEELLLQTAQLIVDYGLKDLGYHYVILDDCWSVGRNASNNNSLIADPEKFPRGMAAVADNLHALGLGFGMYSDAGKYTCGGYAGSLGYETVDANTFAGWGVDYLKYDNCFNEGYAGNQQLSSARYRTMGNALNATGRPILYSLCNWGEDYPWNWGSTIANSWRISGDVFDSFDMADARCPCDGPDAWNCGLPGFHCSVTNIMNKASFIVSKAQPGGWNDLDMLEVGNGAMTDAEYVAHFSMWAVAKSPLIMGNDIRTIAPADLAILSNTAVIAVNQDPSGSSAARRWIYNTNGTDANGRASIQMWSGNLASTTGGTYSDMVVLLVNGNDATTVMNATLANIFVDSGPVGTAPQAQMSWEVRDLWANRMSSDEAASIIAASSATGNATAGYNATTVGSGRYNSTAMSYKEGLAANSTLLLGNVTTTVQALGTITATVDPHGAALFRLRALPTGSLRKRDEL</sequence>
<evidence type="ECO:0000256" key="10">
    <source>
        <dbReference type="ARBA" id="ARBA00023180"/>
    </source>
</evidence>
<dbReference type="GO" id="GO:0005576">
    <property type="term" value="C:extracellular region"/>
    <property type="evidence" value="ECO:0007669"/>
    <property type="project" value="UniProtKB-SubCell"/>
</dbReference>
<keyword evidence="11 12" id="KW-0326">Glycosidase</keyword>
<dbReference type="Gene3D" id="2.60.40.1180">
    <property type="entry name" value="Golgi alpha-mannosidase II"/>
    <property type="match status" value="1"/>
</dbReference>
<evidence type="ECO:0000256" key="5">
    <source>
        <dbReference type="ARBA" id="ARBA00012755"/>
    </source>
</evidence>
<dbReference type="InterPro" id="IPR041233">
    <property type="entry name" value="Melibiase_C"/>
</dbReference>
<dbReference type="InterPro" id="IPR000111">
    <property type="entry name" value="Glyco_hydro_27/36_CS"/>
</dbReference>
<evidence type="ECO:0000259" key="14">
    <source>
        <dbReference type="Pfam" id="PF17801"/>
    </source>
</evidence>
<comment type="similarity">
    <text evidence="4 12">Belongs to the glycosyl hydrolase 27 family.</text>
</comment>
<evidence type="ECO:0000256" key="8">
    <source>
        <dbReference type="ARBA" id="ARBA00022801"/>
    </source>
</evidence>
<dbReference type="InterPro" id="IPR006215">
    <property type="entry name" value="Glyco_hydro_melibiase"/>
</dbReference>
<evidence type="ECO:0000256" key="4">
    <source>
        <dbReference type="ARBA" id="ARBA00009743"/>
    </source>
</evidence>
<dbReference type="InterPro" id="IPR013780">
    <property type="entry name" value="Glyco_hydro_b"/>
</dbReference>
<dbReference type="InterPro" id="IPR017853">
    <property type="entry name" value="GH"/>
</dbReference>
<dbReference type="PANTHER" id="PTHR11452:SF75">
    <property type="entry name" value="ALPHA-GALACTOSIDASE MEL1"/>
    <property type="match status" value="1"/>
</dbReference>
<dbReference type="OrthoDB" id="5795902at2759"/>
<keyword evidence="7 13" id="KW-0732">Signal</keyword>
<keyword evidence="8 12" id="KW-0378">Hydrolase</keyword>
<dbReference type="SUPFAM" id="SSF51011">
    <property type="entry name" value="Glycosyl hydrolase domain"/>
    <property type="match status" value="1"/>
</dbReference>
<keyword evidence="10" id="KW-0325">Glycoprotein</keyword>
<reference evidence="15 16" key="1">
    <citation type="submission" date="2020-03" db="EMBL/GenBank/DDBJ databases">
        <title>Draft Genome Sequence of Cudoniella acicularis.</title>
        <authorList>
            <person name="Buettner E."/>
            <person name="Kellner H."/>
        </authorList>
    </citation>
    <scope>NUCLEOTIDE SEQUENCE [LARGE SCALE GENOMIC DNA]</scope>
    <source>
        <strain evidence="15 16">DSM 108380</strain>
    </source>
</reference>
<feature type="chain" id="PRO_5034637761" description="Alpha-galactosidase" evidence="13">
    <location>
        <begin position="25"/>
        <end position="507"/>
    </location>
</feature>
<comment type="catalytic activity">
    <reaction evidence="1 12">
        <text>Hydrolysis of terminal, non-reducing alpha-D-galactose residues in alpha-D-galactosides, including galactose oligosaccharides, galactomannans and galactolipids.</text>
        <dbReference type="EC" id="3.2.1.22"/>
    </reaction>
</comment>
<dbReference type="CDD" id="cd14792">
    <property type="entry name" value="GH27"/>
    <property type="match status" value="1"/>
</dbReference>
<dbReference type="Pfam" id="PF17801">
    <property type="entry name" value="Melibiase_C"/>
    <property type="match status" value="1"/>
</dbReference>
<keyword evidence="9 12" id="KW-1015">Disulfide bond</keyword>
<dbReference type="EMBL" id="JAAMPI010000553">
    <property type="protein sequence ID" value="KAF4630407.1"/>
    <property type="molecule type" value="Genomic_DNA"/>
</dbReference>
<dbReference type="FunFam" id="3.20.20.70:FF:000202">
    <property type="entry name" value="Alpha-galactosidase"/>
    <property type="match status" value="1"/>
</dbReference>
<organism evidence="15 16">
    <name type="scientific">Cudoniella acicularis</name>
    <dbReference type="NCBI Taxonomy" id="354080"/>
    <lineage>
        <taxon>Eukaryota</taxon>
        <taxon>Fungi</taxon>
        <taxon>Dikarya</taxon>
        <taxon>Ascomycota</taxon>
        <taxon>Pezizomycotina</taxon>
        <taxon>Leotiomycetes</taxon>
        <taxon>Helotiales</taxon>
        <taxon>Tricladiaceae</taxon>
        <taxon>Cudoniella</taxon>
    </lineage>
</organism>
<evidence type="ECO:0000256" key="9">
    <source>
        <dbReference type="ARBA" id="ARBA00023157"/>
    </source>
</evidence>
<evidence type="ECO:0000256" key="7">
    <source>
        <dbReference type="ARBA" id="ARBA00022729"/>
    </source>
</evidence>
<dbReference type="Proteomes" id="UP000566819">
    <property type="component" value="Unassembled WGS sequence"/>
</dbReference>
<dbReference type="PRINTS" id="PR00740">
    <property type="entry name" value="GLHYDRLASE27"/>
</dbReference>
<dbReference type="GO" id="GO:0005995">
    <property type="term" value="P:melibiose catabolic process"/>
    <property type="evidence" value="ECO:0007669"/>
    <property type="project" value="UniProtKB-ARBA"/>
</dbReference>
<feature type="domain" description="Alpha galactosidase C-terminal" evidence="14">
    <location>
        <begin position="348"/>
        <end position="418"/>
    </location>
</feature>
<name>A0A8H4RHZ0_9HELO</name>
<dbReference type="SUPFAM" id="SSF51445">
    <property type="entry name" value="(Trans)glycosidases"/>
    <property type="match status" value="1"/>
</dbReference>
<keyword evidence="6" id="KW-0964">Secreted</keyword>
<evidence type="ECO:0000313" key="15">
    <source>
        <dbReference type="EMBL" id="KAF4630407.1"/>
    </source>
</evidence>
<dbReference type="Pfam" id="PF16499">
    <property type="entry name" value="Melibiase_2"/>
    <property type="match status" value="1"/>
</dbReference>
<keyword evidence="16" id="KW-1185">Reference proteome</keyword>
<evidence type="ECO:0000256" key="6">
    <source>
        <dbReference type="ARBA" id="ARBA00022525"/>
    </source>
</evidence>
<evidence type="ECO:0000256" key="3">
    <source>
        <dbReference type="ARBA" id="ARBA00004613"/>
    </source>
</evidence>
<dbReference type="GO" id="GO:0004557">
    <property type="term" value="F:alpha-galactosidase activity"/>
    <property type="evidence" value="ECO:0007669"/>
    <property type="project" value="UniProtKB-EC"/>
</dbReference>
<evidence type="ECO:0000256" key="11">
    <source>
        <dbReference type="ARBA" id="ARBA00023295"/>
    </source>
</evidence>
<evidence type="ECO:0000256" key="1">
    <source>
        <dbReference type="ARBA" id="ARBA00001255"/>
    </source>
</evidence>
<dbReference type="Gene3D" id="3.20.20.70">
    <property type="entry name" value="Aldolase class I"/>
    <property type="match status" value="1"/>
</dbReference>
<gene>
    <name evidence="15" type="ORF">G7Y89_g7732</name>
</gene>
<protein>
    <recommendedName>
        <fullName evidence="5 12">Alpha-galactosidase</fullName>
        <ecNumber evidence="5 12">3.2.1.22</ecNumber>
    </recommendedName>
    <alternativeName>
        <fullName evidence="12">Melibiase</fullName>
    </alternativeName>
</protein>
<dbReference type="InterPro" id="IPR002241">
    <property type="entry name" value="Glyco_hydro_27"/>
</dbReference>
<comment type="caution">
    <text evidence="15">The sequence shown here is derived from an EMBL/GenBank/DDBJ whole genome shotgun (WGS) entry which is preliminary data.</text>
</comment>
<dbReference type="PRINTS" id="PR00748">
    <property type="entry name" value="MELIBIASE"/>
</dbReference>
<feature type="signal peptide" evidence="13">
    <location>
        <begin position="1"/>
        <end position="24"/>
    </location>
</feature>
<evidence type="ECO:0000256" key="12">
    <source>
        <dbReference type="RuleBase" id="RU361168"/>
    </source>
</evidence>
<dbReference type="InterPro" id="IPR013785">
    <property type="entry name" value="Aldolase_TIM"/>
</dbReference>